<evidence type="ECO:0000256" key="9">
    <source>
        <dbReference type="RuleBase" id="RU365056"/>
    </source>
</evidence>
<dbReference type="GO" id="GO:0005965">
    <property type="term" value="C:protein farnesyltransferase complex"/>
    <property type="evidence" value="ECO:0000318"/>
    <property type="project" value="GO_Central"/>
</dbReference>
<comment type="similarity">
    <text evidence="1 9">Belongs to the protein prenyltransferase subunit beta family.</text>
</comment>
<dbReference type="EMBL" id="AE016817">
    <property type="protein sequence ID" value="AAS52195.1"/>
    <property type="molecule type" value="Genomic_DNA"/>
</dbReference>
<dbReference type="FunCoup" id="Q759K2">
    <property type="interactions" value="742"/>
</dbReference>
<dbReference type="GO" id="GO:0051604">
    <property type="term" value="P:protein maturation"/>
    <property type="evidence" value="ECO:0007669"/>
    <property type="project" value="EnsemblFungi"/>
</dbReference>
<keyword evidence="4 9" id="KW-0637">Prenyltransferase</keyword>
<gene>
    <name evidence="11" type="ORF">AGOS_ADR275W</name>
</gene>
<dbReference type="InterPro" id="IPR026872">
    <property type="entry name" value="FTB"/>
</dbReference>
<dbReference type="STRING" id="284811.Q759K2"/>
<comment type="function">
    <text evidence="9">Catalyzes the transfer of a farnesyl moiety from farnesyl diphosphate to a cysteine at the fourth position from the C-terminus of several proteins. The beta subunit is responsible for peptide-binding.</text>
</comment>
<dbReference type="GeneID" id="4620533"/>
<keyword evidence="7" id="KW-0677">Repeat</keyword>
<sequence length="418" mass="45897">MVSGRNLKRVHFINRTLLGRQRKVVDMGTEDRNEYVDIGEDELLVQSKYMTETIEERNDLIRACAKLYKEAGGSVPALRVSAHQKLVEWPLRSPMPAQFTTLDAAQPWVLYWTANALTLTGSDLVDQEMQQRLVKKLEALFTSLGYAGGLHQLPNIACTYAAIETFVLCDSSPDAWSRINRVALYQFLLRLKEPEGGFRTVCPVGEVDARAMYTVLSVASLLQILTPDLAKGCADFLLGCQTYEGGFGACPGGDEAHGGYTFCAVAALAIIGALDRADTRALLDWCSARQKNEERGLSGRTNKLVDSCYSFWVGGTAAILEAYGYGECIDKDAMASYLLTCCQDTYGMRDKPGKPADFYHTNYALLGLAVTQYNFAAGETPADIECTPIGTPDICPINPVYGLPAKNVRSFVAHFRQA</sequence>
<dbReference type="Gene3D" id="1.50.10.20">
    <property type="match status" value="1"/>
</dbReference>
<comment type="cofactor">
    <cofactor evidence="9">
        <name>Zn(2+)</name>
        <dbReference type="ChEBI" id="CHEBI:29105"/>
    </cofactor>
    <text evidence="9">Binds 1 zinc ion per subunit.</text>
</comment>
<evidence type="ECO:0000259" key="10">
    <source>
        <dbReference type="Pfam" id="PF00432"/>
    </source>
</evidence>
<dbReference type="Pfam" id="PF00432">
    <property type="entry name" value="Prenyltrans"/>
    <property type="match status" value="1"/>
</dbReference>
<keyword evidence="12" id="KW-1185">Reference proteome</keyword>
<dbReference type="OrthoDB" id="10261146at2759"/>
<organism evidence="11 12">
    <name type="scientific">Eremothecium gossypii (strain ATCC 10895 / CBS 109.51 / FGSC 9923 / NRRL Y-1056)</name>
    <name type="common">Yeast</name>
    <name type="synonym">Ashbya gossypii</name>
    <dbReference type="NCBI Taxonomy" id="284811"/>
    <lineage>
        <taxon>Eukaryota</taxon>
        <taxon>Fungi</taxon>
        <taxon>Dikarya</taxon>
        <taxon>Ascomycota</taxon>
        <taxon>Saccharomycotina</taxon>
        <taxon>Saccharomycetes</taxon>
        <taxon>Saccharomycetales</taxon>
        <taxon>Saccharomycetaceae</taxon>
        <taxon>Eremothecium</taxon>
    </lineage>
</organism>
<comment type="subunit">
    <text evidence="9">Heterodimer of an alpha and a beta subunit.</text>
</comment>
<dbReference type="InterPro" id="IPR001330">
    <property type="entry name" value="Prenyltrans"/>
</dbReference>
<evidence type="ECO:0000256" key="3">
    <source>
        <dbReference type="ARBA" id="ARBA00015798"/>
    </source>
</evidence>
<dbReference type="SUPFAM" id="SSF48239">
    <property type="entry name" value="Terpenoid cyclases/Protein prenyltransferases"/>
    <property type="match status" value="1"/>
</dbReference>
<dbReference type="AlphaFoldDB" id="Q759K2"/>
<feature type="domain" description="Prenyltransferase alpha-alpha toroid" evidence="10">
    <location>
        <begin position="79"/>
        <end position="401"/>
    </location>
</feature>
<dbReference type="PANTHER" id="PTHR11774">
    <property type="entry name" value="GERANYLGERANYL TRANSFERASE TYPE BETA SUBUNIT"/>
    <property type="match status" value="1"/>
</dbReference>
<protein>
    <recommendedName>
        <fullName evidence="3 9">Protein farnesyltransferase subunit beta</fullName>
        <shortName evidence="9">FTase-beta</shortName>
        <ecNumber evidence="2 9">2.5.1.58</ecNumber>
    </recommendedName>
</protein>
<evidence type="ECO:0000256" key="8">
    <source>
        <dbReference type="ARBA" id="ARBA00022833"/>
    </source>
</evidence>
<evidence type="ECO:0000256" key="5">
    <source>
        <dbReference type="ARBA" id="ARBA00022679"/>
    </source>
</evidence>
<dbReference type="InterPro" id="IPR045089">
    <property type="entry name" value="PGGT1B-like"/>
</dbReference>
<dbReference type="GO" id="GO:0008270">
    <property type="term" value="F:zinc ion binding"/>
    <property type="evidence" value="ECO:0007669"/>
    <property type="project" value="UniProtKB-UniRule"/>
</dbReference>
<comment type="catalytic activity">
    <reaction evidence="9">
        <text>L-cysteinyl-[protein] + (2E,6E)-farnesyl diphosphate = S-(2E,6E)-farnesyl-L-cysteinyl-[protein] + diphosphate</text>
        <dbReference type="Rhea" id="RHEA:13345"/>
        <dbReference type="Rhea" id="RHEA-COMP:10131"/>
        <dbReference type="Rhea" id="RHEA-COMP:11535"/>
        <dbReference type="ChEBI" id="CHEBI:29950"/>
        <dbReference type="ChEBI" id="CHEBI:33019"/>
        <dbReference type="ChEBI" id="CHEBI:86019"/>
        <dbReference type="ChEBI" id="CHEBI:175763"/>
    </reaction>
</comment>
<evidence type="ECO:0000256" key="4">
    <source>
        <dbReference type="ARBA" id="ARBA00022602"/>
    </source>
</evidence>
<keyword evidence="5 9" id="KW-0808">Transferase</keyword>
<proteinExistence type="inferred from homology"/>
<reference evidence="12" key="2">
    <citation type="journal article" date="2013" name="G3 (Bethesda)">
        <title>Genomes of Ashbya fungi isolated from insects reveal four mating-type loci, numerous translocations, lack of transposons, and distinct gene duplications.</title>
        <authorList>
            <person name="Dietrich F.S."/>
            <person name="Voegeli S."/>
            <person name="Kuo S."/>
            <person name="Philippsen P."/>
        </authorList>
    </citation>
    <scope>GENOME REANNOTATION</scope>
    <source>
        <strain evidence="12">ATCC 10895 / CBS 109.51 / FGSC 9923 / NRRL Y-1056</strain>
    </source>
</reference>
<dbReference type="EC" id="2.5.1.58" evidence="2 9"/>
<dbReference type="eggNOG" id="KOG0365">
    <property type="taxonomic scope" value="Eukaryota"/>
</dbReference>
<dbReference type="OMA" id="WCIYWIL"/>
<dbReference type="CDD" id="cd02893">
    <property type="entry name" value="FTase"/>
    <property type="match status" value="1"/>
</dbReference>
<evidence type="ECO:0000256" key="6">
    <source>
        <dbReference type="ARBA" id="ARBA00022723"/>
    </source>
</evidence>
<dbReference type="KEGG" id="ago:AGOS_ADR275W"/>
<dbReference type="PANTHER" id="PTHR11774:SF6">
    <property type="entry name" value="PROTEIN FARNESYLTRANSFERASE SUBUNIT BETA"/>
    <property type="match status" value="1"/>
</dbReference>
<keyword evidence="8 9" id="KW-0862">Zinc</keyword>
<dbReference type="HOGENOM" id="CLU_028946_0_2_1"/>
<dbReference type="InParanoid" id="Q759K2"/>
<keyword evidence="6 9" id="KW-0479">Metal-binding</keyword>
<accession>Q759K2</accession>
<name>Q759K2_EREGS</name>
<dbReference type="GO" id="GO:0004660">
    <property type="term" value="F:protein farnesyltransferase activity"/>
    <property type="evidence" value="ECO:0007669"/>
    <property type="project" value="UniProtKB-UniRule"/>
</dbReference>
<evidence type="ECO:0000313" key="11">
    <source>
        <dbReference type="EMBL" id="AAS52195.1"/>
    </source>
</evidence>
<reference evidence="11 12" key="1">
    <citation type="journal article" date="2004" name="Science">
        <title>The Ashbya gossypii genome as a tool for mapping the ancient Saccharomyces cerevisiae genome.</title>
        <authorList>
            <person name="Dietrich F.S."/>
            <person name="Voegeli S."/>
            <person name="Brachat S."/>
            <person name="Lerch A."/>
            <person name="Gates K."/>
            <person name="Steiner S."/>
            <person name="Mohr C."/>
            <person name="Pohlmann R."/>
            <person name="Luedi P."/>
            <person name="Choi S."/>
            <person name="Wing R.A."/>
            <person name="Flavier A."/>
            <person name="Gaffney T.D."/>
            <person name="Philippsen P."/>
        </authorList>
    </citation>
    <scope>NUCLEOTIDE SEQUENCE [LARGE SCALE GENOMIC DNA]</scope>
    <source>
        <strain evidence="12">ATCC 10895 / CBS 109.51 / FGSC 9923 / NRRL Y-1056</strain>
    </source>
</reference>
<evidence type="ECO:0000313" key="12">
    <source>
        <dbReference type="Proteomes" id="UP000000591"/>
    </source>
</evidence>
<evidence type="ECO:0000256" key="1">
    <source>
        <dbReference type="ARBA" id="ARBA00010497"/>
    </source>
</evidence>
<dbReference type="InterPro" id="IPR008930">
    <property type="entry name" value="Terpenoid_cyclase/PrenylTrfase"/>
</dbReference>
<dbReference type="RefSeq" id="NP_984371.1">
    <property type="nucleotide sequence ID" value="NM_209724.1"/>
</dbReference>
<dbReference type="GO" id="GO:0097354">
    <property type="term" value="P:prenylation"/>
    <property type="evidence" value="ECO:0007669"/>
    <property type="project" value="UniProtKB-UniRule"/>
</dbReference>
<evidence type="ECO:0000256" key="7">
    <source>
        <dbReference type="ARBA" id="ARBA00022737"/>
    </source>
</evidence>
<evidence type="ECO:0000256" key="2">
    <source>
        <dbReference type="ARBA" id="ARBA00012702"/>
    </source>
</evidence>
<dbReference type="Proteomes" id="UP000000591">
    <property type="component" value="Chromosome IV"/>
</dbReference>